<feature type="transmembrane region" description="Helical" evidence="1">
    <location>
        <begin position="40"/>
        <end position="66"/>
    </location>
</feature>
<feature type="transmembrane region" description="Helical" evidence="1">
    <location>
        <begin position="78"/>
        <end position="96"/>
    </location>
</feature>
<gene>
    <name evidence="2" type="ORF">SAMN06296052_12125</name>
</gene>
<protein>
    <recommendedName>
        <fullName evidence="4">Urease accessory protein UreH-like transmembrane domain-containing protein</fullName>
    </recommendedName>
</protein>
<evidence type="ECO:0000313" key="3">
    <source>
        <dbReference type="Proteomes" id="UP000198432"/>
    </source>
</evidence>
<accession>A0A239JAX7</accession>
<dbReference type="PANTHER" id="PTHR36394">
    <property type="entry name" value="OS01G0277700 PROTEIN"/>
    <property type="match status" value="1"/>
</dbReference>
<dbReference type="EMBL" id="FZOQ01000021">
    <property type="protein sequence ID" value="SNT03010.1"/>
    <property type="molecule type" value="Genomic_DNA"/>
</dbReference>
<keyword evidence="1" id="KW-0812">Transmembrane</keyword>
<reference evidence="3" key="1">
    <citation type="submission" date="2017-06" db="EMBL/GenBank/DDBJ databases">
        <authorList>
            <person name="Varghese N."/>
            <person name="Submissions S."/>
        </authorList>
    </citation>
    <scope>NUCLEOTIDE SEQUENCE [LARGE SCALE GENOMIC DNA]</scope>
    <source>
        <strain evidence="3">NKM1</strain>
    </source>
</reference>
<dbReference type="PANTHER" id="PTHR36394:SF1">
    <property type="entry name" value="OS01G0277700 PROTEIN"/>
    <property type="match status" value="1"/>
</dbReference>
<keyword evidence="1" id="KW-1133">Transmembrane helix</keyword>
<feature type="transmembrane region" description="Helical" evidence="1">
    <location>
        <begin position="185"/>
        <end position="203"/>
    </location>
</feature>
<feature type="transmembrane region" description="Helical" evidence="1">
    <location>
        <begin position="144"/>
        <end position="165"/>
    </location>
</feature>
<keyword evidence="1" id="KW-0472">Membrane</keyword>
<sequence length="204" mass="22808">MIEIITGSLIISLLHAVVPNHWLPVLAISRKERWSLSETLNITLISGVAHILSTILIGVLLSLIGAELNENMEQFTKVVAPAVLVLLGFYFVRQHYQQHHYGGKQQQLFGKPKRKIVLALVIAMLLSPCMEIEAYFLLAGTQGWWVMASIAILYAAITLTGMLLWVRLAYKGSLKLNWHKWEHNAGIITGITLIVTGVISFFTH</sequence>
<dbReference type="RefSeq" id="WP_089320841.1">
    <property type="nucleotide sequence ID" value="NZ_FZOQ01000021.1"/>
</dbReference>
<feature type="transmembrane region" description="Helical" evidence="1">
    <location>
        <begin position="116"/>
        <end position="138"/>
    </location>
</feature>
<name>A0A239JAX7_9BACT</name>
<dbReference type="Proteomes" id="UP000198432">
    <property type="component" value="Unassembled WGS sequence"/>
</dbReference>
<dbReference type="OrthoDB" id="9782403at2"/>
<proteinExistence type="predicted"/>
<evidence type="ECO:0000313" key="2">
    <source>
        <dbReference type="EMBL" id="SNT03010.1"/>
    </source>
</evidence>
<dbReference type="AlphaFoldDB" id="A0A239JAX7"/>
<evidence type="ECO:0008006" key="4">
    <source>
        <dbReference type="Google" id="ProtNLM"/>
    </source>
</evidence>
<evidence type="ECO:0000256" key="1">
    <source>
        <dbReference type="SAM" id="Phobius"/>
    </source>
</evidence>
<keyword evidence="3" id="KW-1185">Reference proteome</keyword>
<feature type="transmembrane region" description="Helical" evidence="1">
    <location>
        <begin position="6"/>
        <end position="28"/>
    </location>
</feature>
<organism evidence="2 3">
    <name type="scientific">Pontibacter ummariensis</name>
    <dbReference type="NCBI Taxonomy" id="1610492"/>
    <lineage>
        <taxon>Bacteria</taxon>
        <taxon>Pseudomonadati</taxon>
        <taxon>Bacteroidota</taxon>
        <taxon>Cytophagia</taxon>
        <taxon>Cytophagales</taxon>
        <taxon>Hymenobacteraceae</taxon>
        <taxon>Pontibacter</taxon>
    </lineage>
</organism>